<dbReference type="eggNOG" id="COG2258">
    <property type="taxonomic scope" value="Bacteria"/>
</dbReference>
<keyword evidence="3" id="KW-1185">Reference proteome</keyword>
<evidence type="ECO:0000259" key="1">
    <source>
        <dbReference type="PROSITE" id="PS51340"/>
    </source>
</evidence>
<evidence type="ECO:0000313" key="2">
    <source>
        <dbReference type="EMBL" id="ABI69692.1"/>
    </source>
</evidence>
<dbReference type="InterPro" id="IPR005302">
    <property type="entry name" value="MoCF_Sase_C"/>
</dbReference>
<reference evidence="3" key="1">
    <citation type="journal article" date="2010" name="Environ. Microbiol.">
        <title>The genome of Syntrophomonas wolfei: new insights into syntrophic metabolism and biohydrogen production.</title>
        <authorList>
            <person name="Sieber J.R."/>
            <person name="Sims D.R."/>
            <person name="Han C."/>
            <person name="Kim E."/>
            <person name="Lykidis A."/>
            <person name="Lapidus A.L."/>
            <person name="McDonnald E."/>
            <person name="Rohlin L."/>
            <person name="Culley D.E."/>
            <person name="Gunsalus R."/>
            <person name="McInerney M.J."/>
        </authorList>
    </citation>
    <scope>NUCLEOTIDE SEQUENCE [LARGE SCALE GENOMIC DNA]</scope>
    <source>
        <strain evidence="3">DSM 2245B / Goettingen</strain>
    </source>
</reference>
<accession>Q0AUB2</accession>
<dbReference type="GO" id="GO:0030170">
    <property type="term" value="F:pyridoxal phosphate binding"/>
    <property type="evidence" value="ECO:0007669"/>
    <property type="project" value="InterPro"/>
</dbReference>
<dbReference type="InterPro" id="IPR052716">
    <property type="entry name" value="MOSC_domain"/>
</dbReference>
<dbReference type="Proteomes" id="UP000001968">
    <property type="component" value="Chromosome"/>
</dbReference>
<protein>
    <submittedName>
        <fullName evidence="2">MOSC domain protein</fullName>
    </submittedName>
</protein>
<proteinExistence type="predicted"/>
<dbReference type="PANTHER" id="PTHR36930:SF1">
    <property type="entry name" value="MOSC DOMAIN-CONTAINING PROTEIN"/>
    <property type="match status" value="1"/>
</dbReference>
<dbReference type="STRING" id="335541.Swol_2403"/>
<dbReference type="GO" id="GO:0030151">
    <property type="term" value="F:molybdenum ion binding"/>
    <property type="evidence" value="ECO:0007669"/>
    <property type="project" value="InterPro"/>
</dbReference>
<dbReference type="InterPro" id="IPR011037">
    <property type="entry name" value="Pyrv_Knase-like_insert_dom_sf"/>
</dbReference>
<feature type="domain" description="MOSC" evidence="1">
    <location>
        <begin position="19"/>
        <end position="144"/>
    </location>
</feature>
<gene>
    <name evidence="2" type="ordered locus">Swol_2403</name>
</gene>
<dbReference type="AlphaFoldDB" id="Q0AUB2"/>
<dbReference type="KEGG" id="swo:Swol_2403"/>
<evidence type="ECO:0000313" key="3">
    <source>
        <dbReference type="Proteomes" id="UP000001968"/>
    </source>
</evidence>
<dbReference type="RefSeq" id="WP_011641776.1">
    <property type="nucleotide sequence ID" value="NC_008346.1"/>
</dbReference>
<dbReference type="HOGENOM" id="CLU_122785_1_0_9"/>
<dbReference type="PANTHER" id="PTHR36930">
    <property type="entry name" value="METAL-SULFUR CLUSTER BIOSYNTHESIS PROTEINS YUAD-RELATED"/>
    <property type="match status" value="1"/>
</dbReference>
<dbReference type="OrthoDB" id="9789048at2"/>
<sequence>MNGEVLAVNISEKRGEKKHDIGEAYLQADLGIEVDAHKGSWHRQVSLLSLSSFEKMRALGADVYYGDFAENISIGGLDVVTLPVGTRIRLGEALLEVTQIGKECHNNACAIKKQVGSCIMPVEGIFCRVLESGYVRTGDQVKVEDEFVV</sequence>
<dbReference type="SUPFAM" id="SSF50800">
    <property type="entry name" value="PK beta-barrel domain-like"/>
    <property type="match status" value="1"/>
</dbReference>
<dbReference type="Pfam" id="PF03473">
    <property type="entry name" value="MOSC"/>
    <property type="match status" value="1"/>
</dbReference>
<organism evidence="2 3">
    <name type="scientific">Syntrophomonas wolfei subsp. wolfei (strain DSM 2245B / Goettingen)</name>
    <dbReference type="NCBI Taxonomy" id="335541"/>
    <lineage>
        <taxon>Bacteria</taxon>
        <taxon>Bacillati</taxon>
        <taxon>Bacillota</taxon>
        <taxon>Clostridia</taxon>
        <taxon>Eubacteriales</taxon>
        <taxon>Syntrophomonadaceae</taxon>
        <taxon>Syntrophomonas</taxon>
    </lineage>
</organism>
<name>Q0AUB2_SYNWW</name>
<dbReference type="Gene3D" id="2.40.33.20">
    <property type="entry name" value="PK beta-barrel domain-like"/>
    <property type="match status" value="1"/>
</dbReference>
<dbReference type="GO" id="GO:0003824">
    <property type="term" value="F:catalytic activity"/>
    <property type="evidence" value="ECO:0007669"/>
    <property type="project" value="InterPro"/>
</dbReference>
<dbReference type="PROSITE" id="PS51340">
    <property type="entry name" value="MOSC"/>
    <property type="match status" value="1"/>
</dbReference>
<dbReference type="EMBL" id="CP000448">
    <property type="protein sequence ID" value="ABI69692.1"/>
    <property type="molecule type" value="Genomic_DNA"/>
</dbReference>